<organism evidence="1 2">
    <name type="scientific">Rousettus aegyptiacus</name>
    <name type="common">Egyptian fruit bat</name>
    <name type="synonym">Pteropus aegyptiacus</name>
    <dbReference type="NCBI Taxonomy" id="9407"/>
    <lineage>
        <taxon>Eukaryota</taxon>
        <taxon>Metazoa</taxon>
        <taxon>Chordata</taxon>
        <taxon>Craniata</taxon>
        <taxon>Vertebrata</taxon>
        <taxon>Euteleostomi</taxon>
        <taxon>Mammalia</taxon>
        <taxon>Eutheria</taxon>
        <taxon>Laurasiatheria</taxon>
        <taxon>Chiroptera</taxon>
        <taxon>Yinpterochiroptera</taxon>
        <taxon>Pteropodoidea</taxon>
        <taxon>Pteropodidae</taxon>
        <taxon>Rousettinae</taxon>
        <taxon>Rousettus</taxon>
    </lineage>
</organism>
<gene>
    <name evidence="1" type="ORF">HJG63_009443</name>
</gene>
<sequence>MGACLSHGGRSSPTGMRWDQVGAGFCFQNRTEMGVGKPSGGEQVCRVGMGGSRASLGPGTWAGARCGETGRRAWAGGQTMVSNDHILSSLGRHNSASKFAERRSRTRPPPSARFPWESTWAAVSCGPGAWLAWFPGLSSQVSGRLRPSSVYEPASQGLSCSSSGPGTSILLLRWWPVRANMMCGALRTHESSQWPPWWELTSPSLCREGTRVTEVSGCQGHAVSRWRGLGLVPVGHRAQPSTARLCLSNERGTPLSSPVPASPPWPSGAQLPLGRLFLN</sequence>
<evidence type="ECO:0000313" key="1">
    <source>
        <dbReference type="EMBL" id="KAF6405133.1"/>
    </source>
</evidence>
<proteinExistence type="predicted"/>
<evidence type="ECO:0000313" key="2">
    <source>
        <dbReference type="Proteomes" id="UP000593571"/>
    </source>
</evidence>
<dbReference type="Proteomes" id="UP000593571">
    <property type="component" value="Unassembled WGS sequence"/>
</dbReference>
<name>A0A7J8C2Q1_ROUAE</name>
<dbReference type="EMBL" id="JACASE010000015">
    <property type="protein sequence ID" value="KAF6405133.1"/>
    <property type="molecule type" value="Genomic_DNA"/>
</dbReference>
<comment type="caution">
    <text evidence="1">The sequence shown here is derived from an EMBL/GenBank/DDBJ whole genome shotgun (WGS) entry which is preliminary data.</text>
</comment>
<keyword evidence="2" id="KW-1185">Reference proteome</keyword>
<dbReference type="AlphaFoldDB" id="A0A7J8C2Q1"/>
<reference evidence="1 2" key="1">
    <citation type="journal article" date="2020" name="Nature">
        <title>Six reference-quality genomes reveal evolution of bat adaptations.</title>
        <authorList>
            <person name="Jebb D."/>
            <person name="Huang Z."/>
            <person name="Pippel M."/>
            <person name="Hughes G.M."/>
            <person name="Lavrichenko K."/>
            <person name="Devanna P."/>
            <person name="Winkler S."/>
            <person name="Jermiin L.S."/>
            <person name="Skirmuntt E.C."/>
            <person name="Katzourakis A."/>
            <person name="Burkitt-Gray L."/>
            <person name="Ray D.A."/>
            <person name="Sullivan K.A.M."/>
            <person name="Roscito J.G."/>
            <person name="Kirilenko B.M."/>
            <person name="Davalos L.M."/>
            <person name="Corthals A.P."/>
            <person name="Power M.L."/>
            <person name="Jones G."/>
            <person name="Ransome R.D."/>
            <person name="Dechmann D.K.N."/>
            <person name="Locatelli A.G."/>
            <person name="Puechmaille S.J."/>
            <person name="Fedrigo O."/>
            <person name="Jarvis E.D."/>
            <person name="Hiller M."/>
            <person name="Vernes S.C."/>
            <person name="Myers E.W."/>
            <person name="Teeling E.C."/>
        </authorList>
    </citation>
    <scope>NUCLEOTIDE SEQUENCE [LARGE SCALE GENOMIC DNA]</scope>
    <source>
        <strain evidence="1">MRouAeg1</strain>
        <tissue evidence="1">Muscle</tissue>
    </source>
</reference>
<protein>
    <submittedName>
        <fullName evidence="1">Uncharacterized protein</fullName>
    </submittedName>
</protein>
<accession>A0A7J8C2Q1</accession>